<accession>A0A9P2LC56</accession>
<gene>
    <name evidence="1" type="ORF">JHZ39_001984</name>
</gene>
<name>A0A9P2LC56_ACIBA</name>
<protein>
    <submittedName>
        <fullName evidence="1">DUF932 domain-containing protein</fullName>
    </submittedName>
</protein>
<organism evidence="1">
    <name type="scientific">Acinetobacter baumannii</name>
    <dbReference type="NCBI Taxonomy" id="470"/>
    <lineage>
        <taxon>Bacteria</taxon>
        <taxon>Pseudomonadati</taxon>
        <taxon>Pseudomonadota</taxon>
        <taxon>Gammaproteobacteria</taxon>
        <taxon>Moraxellales</taxon>
        <taxon>Moraxellaceae</taxon>
        <taxon>Acinetobacter</taxon>
        <taxon>Acinetobacter calcoaceticus/baumannii complex</taxon>
    </lineage>
</organism>
<sequence length="69" mass="7698">MLEIFNGQIRGAELNSAKDTAYGLLCPIAELYDHESRVMSRDHSPDSAWFGAGANLKQRGLEQAIRMVF</sequence>
<evidence type="ECO:0000313" key="1">
    <source>
        <dbReference type="EMBL" id="EGY2377604.1"/>
    </source>
</evidence>
<dbReference type="AlphaFoldDB" id="A0A9P2LC56"/>
<reference evidence="1" key="1">
    <citation type="submission" date="2020-12" db="EMBL/GenBank/DDBJ databases">
        <authorList>
            <consortium name="Clinical and Environmental Microbiology Branch: Whole genome sequencing antimicrobial resistance pathogens in the healthcare setting"/>
        </authorList>
    </citation>
    <scope>NUCLEOTIDE SEQUENCE</scope>
    <source>
        <strain evidence="1">2018HL-00813</strain>
    </source>
</reference>
<comment type="caution">
    <text evidence="1">The sequence shown here is derived from an EMBL/GenBank/DDBJ whole genome shotgun (WGS) entry which is preliminary data.</text>
</comment>
<dbReference type="EMBL" id="AAYLMQ010000021">
    <property type="protein sequence ID" value="EGY2377604.1"/>
    <property type="molecule type" value="Genomic_DNA"/>
</dbReference>
<proteinExistence type="predicted"/>